<dbReference type="PANTHER" id="PTHR10877">
    <property type="entry name" value="POLYCYSTIN FAMILY MEMBER"/>
    <property type="match status" value="1"/>
</dbReference>
<dbReference type="InterPro" id="IPR036392">
    <property type="entry name" value="PLAT/LH2_dom_sf"/>
</dbReference>
<dbReference type="GO" id="GO:0050982">
    <property type="term" value="P:detection of mechanical stimulus"/>
    <property type="evidence" value="ECO:0007669"/>
    <property type="project" value="TreeGrafter"/>
</dbReference>
<keyword evidence="2" id="KW-0472">Membrane</keyword>
<evidence type="ECO:0000259" key="3">
    <source>
        <dbReference type="PROSITE" id="PS50095"/>
    </source>
</evidence>
<dbReference type="PANTHER" id="PTHR10877:SF194">
    <property type="entry name" value="LOCATION OF VULVA DEFECTIVE 1"/>
    <property type="match status" value="1"/>
</dbReference>
<evidence type="ECO:0000256" key="2">
    <source>
        <dbReference type="SAM" id="Phobius"/>
    </source>
</evidence>
<dbReference type="GO" id="GO:0005262">
    <property type="term" value="F:calcium channel activity"/>
    <property type="evidence" value="ECO:0007669"/>
    <property type="project" value="TreeGrafter"/>
</dbReference>
<protein>
    <recommendedName>
        <fullName evidence="3">PLAT domain-containing protein</fullName>
    </recommendedName>
</protein>
<dbReference type="InterPro" id="IPR051223">
    <property type="entry name" value="Polycystin"/>
</dbReference>
<keyword evidence="2" id="KW-1133">Transmembrane helix</keyword>
<gene>
    <name evidence="4" type="ORF">ANCCEY_09331</name>
</gene>
<name>A0A0D6LK90_9BILA</name>
<sequence>MFSVNDTLKTINITTVGATLPASGSNTMFTPFESYQILDIHTFQTTAWNISIFLEVQKISNFLYLYYFCNSGTNYIYVSAPHLTNKTGLYYVGIGVLDTTGKDCVEFHPPPGMEGRKWCFMRGVRFDVFARALTKGCYHYDNSADRFTSIGEMQNITASMIVIVMTVHMLFIMIFVVNCEMIEADKKLLAVIGTGIRSVISPNMNERFGIRSLGEIRYLRIWVDNSGRGHRESWYCNRVFVKDLHTGSIYRFPVHDWLGQCMGDGASERLSAAETNVNLVNDSMSIHILAETISYIAMYTGK</sequence>
<reference evidence="4 5" key="1">
    <citation type="submission" date="2013-05" db="EMBL/GenBank/DDBJ databases">
        <title>Draft genome of the parasitic nematode Anyclostoma ceylanicum.</title>
        <authorList>
            <person name="Mitreva M."/>
        </authorList>
    </citation>
    <scope>NUCLEOTIDE SEQUENCE [LARGE SCALE GENOMIC DNA]</scope>
</reference>
<dbReference type="Gene3D" id="2.60.60.20">
    <property type="entry name" value="PLAT/LH2 domain"/>
    <property type="match status" value="1"/>
</dbReference>
<accession>A0A0D6LK90</accession>
<dbReference type="Proteomes" id="UP000054495">
    <property type="component" value="Unassembled WGS sequence"/>
</dbReference>
<evidence type="ECO:0000256" key="1">
    <source>
        <dbReference type="PROSITE-ProRule" id="PRU00152"/>
    </source>
</evidence>
<evidence type="ECO:0000313" key="4">
    <source>
        <dbReference type="EMBL" id="EPB71578.1"/>
    </source>
</evidence>
<feature type="transmembrane region" description="Helical" evidence="2">
    <location>
        <begin position="156"/>
        <end position="177"/>
    </location>
</feature>
<keyword evidence="5" id="KW-1185">Reference proteome</keyword>
<dbReference type="EMBL" id="KE125102">
    <property type="protein sequence ID" value="EPB71578.1"/>
    <property type="molecule type" value="Genomic_DNA"/>
</dbReference>
<dbReference type="PROSITE" id="PS50095">
    <property type="entry name" value="PLAT"/>
    <property type="match status" value="1"/>
</dbReference>
<dbReference type="SUPFAM" id="SSF49723">
    <property type="entry name" value="Lipase/lipooxygenase domain (PLAT/LH2 domain)"/>
    <property type="match status" value="1"/>
</dbReference>
<dbReference type="Pfam" id="PF01477">
    <property type="entry name" value="PLAT"/>
    <property type="match status" value="1"/>
</dbReference>
<keyword evidence="2" id="KW-0812">Transmembrane</keyword>
<dbReference type="GO" id="GO:0016020">
    <property type="term" value="C:membrane"/>
    <property type="evidence" value="ECO:0007669"/>
    <property type="project" value="TreeGrafter"/>
</dbReference>
<proteinExistence type="predicted"/>
<organism evidence="4 5">
    <name type="scientific">Ancylostoma ceylanicum</name>
    <dbReference type="NCBI Taxonomy" id="53326"/>
    <lineage>
        <taxon>Eukaryota</taxon>
        <taxon>Metazoa</taxon>
        <taxon>Ecdysozoa</taxon>
        <taxon>Nematoda</taxon>
        <taxon>Chromadorea</taxon>
        <taxon>Rhabditida</taxon>
        <taxon>Rhabditina</taxon>
        <taxon>Rhabditomorpha</taxon>
        <taxon>Strongyloidea</taxon>
        <taxon>Ancylostomatidae</taxon>
        <taxon>Ancylostomatinae</taxon>
        <taxon>Ancylostoma</taxon>
    </lineage>
</organism>
<comment type="caution">
    <text evidence="1">Lacks conserved residue(s) required for the propagation of feature annotation.</text>
</comment>
<dbReference type="AlphaFoldDB" id="A0A0D6LK90"/>
<feature type="domain" description="PLAT" evidence="3">
    <location>
        <begin position="149"/>
        <end position="272"/>
    </location>
</feature>
<dbReference type="InterPro" id="IPR001024">
    <property type="entry name" value="PLAT/LH2_dom"/>
</dbReference>
<evidence type="ECO:0000313" key="5">
    <source>
        <dbReference type="Proteomes" id="UP000054495"/>
    </source>
</evidence>